<dbReference type="SMART" id="SM00220">
    <property type="entry name" value="S_TKc"/>
    <property type="match status" value="1"/>
</dbReference>
<dbReference type="PANTHER" id="PTHR44329:SF11">
    <property type="entry name" value="OS09G0443600 PROTEIN"/>
    <property type="match status" value="1"/>
</dbReference>
<dbReference type="Pfam" id="PF00069">
    <property type="entry name" value="Pkinase"/>
    <property type="match status" value="1"/>
</dbReference>
<proteinExistence type="predicted"/>
<dbReference type="EMBL" id="BAAAMU010000090">
    <property type="protein sequence ID" value="GAA1671763.1"/>
    <property type="molecule type" value="Genomic_DNA"/>
</dbReference>
<evidence type="ECO:0000256" key="1">
    <source>
        <dbReference type="SAM" id="Phobius"/>
    </source>
</evidence>
<keyword evidence="1" id="KW-0812">Transmembrane</keyword>
<keyword evidence="1" id="KW-1133">Transmembrane helix</keyword>
<feature type="transmembrane region" description="Helical" evidence="1">
    <location>
        <begin position="470"/>
        <end position="491"/>
    </location>
</feature>
<evidence type="ECO:0000313" key="3">
    <source>
        <dbReference type="EMBL" id="GAA1671763.1"/>
    </source>
</evidence>
<dbReference type="Proteomes" id="UP001500064">
    <property type="component" value="Unassembled WGS sequence"/>
</dbReference>
<organism evidence="3 4">
    <name type="scientific">Nonomuraea maheshkhaliensis</name>
    <dbReference type="NCBI Taxonomy" id="419590"/>
    <lineage>
        <taxon>Bacteria</taxon>
        <taxon>Bacillati</taxon>
        <taxon>Actinomycetota</taxon>
        <taxon>Actinomycetes</taxon>
        <taxon>Streptosporangiales</taxon>
        <taxon>Streptosporangiaceae</taxon>
        <taxon>Nonomuraea</taxon>
    </lineage>
</organism>
<dbReference type="PROSITE" id="PS50011">
    <property type="entry name" value="PROTEIN_KINASE_DOM"/>
    <property type="match status" value="1"/>
</dbReference>
<comment type="caution">
    <text evidence="3">The sequence shown here is derived from an EMBL/GenBank/DDBJ whole genome shotgun (WGS) entry which is preliminary data.</text>
</comment>
<dbReference type="PANTHER" id="PTHR44329">
    <property type="entry name" value="SERINE/THREONINE-PROTEIN KINASE TNNI3K-RELATED"/>
    <property type="match status" value="1"/>
</dbReference>
<feature type="transmembrane region" description="Helical" evidence="1">
    <location>
        <begin position="511"/>
        <end position="530"/>
    </location>
</feature>
<gene>
    <name evidence="3" type="ORF">GCM10009733_081280</name>
</gene>
<evidence type="ECO:0000313" key="4">
    <source>
        <dbReference type="Proteomes" id="UP001500064"/>
    </source>
</evidence>
<dbReference type="InterPro" id="IPR051681">
    <property type="entry name" value="Ser/Thr_Kinases-Pseudokinases"/>
</dbReference>
<name>A0ABP4SEN2_9ACTN</name>
<sequence>MARMSARTYAKALLQEIEDPGPERRARRLMEQDEATTQKGAEAFLNDILDHISNYEMEQRTDFMTACEDARRRISALPGSLLHGVMALVCVTVKLLDRRFKSPDLAAQRETDEYCAELFADPWLKEAIRVVYRPVDRPEQSAEARTWDDIDFSSIEYHKAGTTSFIVKGRGSRAVNEAGARPLLAIKCVLFPWNKLAAIARATDTYAATYGADEMTSVVVKPISSSDRWVVMPFQRGETLGEHLAAFEAEEPGIASRLRKAQQIAAKLTTALHLLAGGAPVDAKNPRGQHLDLSPNNVILDRETAEVRLIDLGINHLYSRQVGIAEHDDSVYIAPEIKNRRPESVTADAYSLGIILMEILTGSPPRDGRTPDEIWTTSPILGRVLEDLIDERPERRLLLLPDGEEFSFAALGEHLDFHFELVQQESEVQENDFARPFAKYAPTSREVATQFKQVLAWRNLGERRPRREEYLLLFSVLATASWWFIAAKTALLKLDDLLTGELDLAEFTADAGLAANIIAFCQGLAAAKYYQTIFARLSVRAVPGGLATTAEVLMGSMAMVAIPTTILSTFSKELYWT</sequence>
<dbReference type="Gene3D" id="1.10.510.10">
    <property type="entry name" value="Transferase(Phosphotransferase) domain 1"/>
    <property type="match status" value="1"/>
</dbReference>
<keyword evidence="1" id="KW-0472">Membrane</keyword>
<feature type="domain" description="Protein kinase" evidence="2">
    <location>
        <begin position="152"/>
        <end position="458"/>
    </location>
</feature>
<keyword evidence="4" id="KW-1185">Reference proteome</keyword>
<dbReference type="InterPro" id="IPR000719">
    <property type="entry name" value="Prot_kinase_dom"/>
</dbReference>
<evidence type="ECO:0000259" key="2">
    <source>
        <dbReference type="PROSITE" id="PS50011"/>
    </source>
</evidence>
<reference evidence="4" key="1">
    <citation type="journal article" date="2019" name="Int. J. Syst. Evol. Microbiol.">
        <title>The Global Catalogue of Microorganisms (GCM) 10K type strain sequencing project: providing services to taxonomists for standard genome sequencing and annotation.</title>
        <authorList>
            <consortium name="The Broad Institute Genomics Platform"/>
            <consortium name="The Broad Institute Genome Sequencing Center for Infectious Disease"/>
            <person name="Wu L."/>
            <person name="Ma J."/>
        </authorList>
    </citation>
    <scope>NUCLEOTIDE SEQUENCE [LARGE SCALE GENOMIC DNA]</scope>
    <source>
        <strain evidence="4">JCM 13929</strain>
    </source>
</reference>
<dbReference type="InterPro" id="IPR011009">
    <property type="entry name" value="Kinase-like_dom_sf"/>
</dbReference>
<accession>A0ABP4SEN2</accession>
<dbReference type="SUPFAM" id="SSF56112">
    <property type="entry name" value="Protein kinase-like (PK-like)"/>
    <property type="match status" value="1"/>
</dbReference>
<protein>
    <recommendedName>
        <fullName evidence="2">Protein kinase domain-containing protein</fullName>
    </recommendedName>
</protein>